<dbReference type="EMBL" id="UINC01125685">
    <property type="protein sequence ID" value="SVD03676.1"/>
    <property type="molecule type" value="Genomic_DNA"/>
</dbReference>
<name>A0A382S188_9ZZZZ</name>
<sequence>MIHTPCFFCGKRHIDYYNRETCSLEELAKKTSFEVLILILKDMKKFMKDNCDDTTMMASTSCFCKYSIQLALEESNGKQNSYTDLHEIAFGATIKLIKHVASVEEISEFIEKMCRKLWIEHEKLLVRVNLEQNRKFKHE</sequence>
<reference evidence="1" key="1">
    <citation type="submission" date="2018-05" db="EMBL/GenBank/DDBJ databases">
        <authorList>
            <person name="Lanie J.A."/>
            <person name="Ng W.-L."/>
            <person name="Kazmierczak K.M."/>
            <person name="Andrzejewski T.M."/>
            <person name="Davidsen T.M."/>
            <person name="Wayne K.J."/>
            <person name="Tettelin H."/>
            <person name="Glass J.I."/>
            <person name="Rusch D."/>
            <person name="Podicherti R."/>
            <person name="Tsui H.-C.T."/>
            <person name="Winkler M.E."/>
        </authorList>
    </citation>
    <scope>NUCLEOTIDE SEQUENCE</scope>
</reference>
<organism evidence="1">
    <name type="scientific">marine metagenome</name>
    <dbReference type="NCBI Taxonomy" id="408172"/>
    <lineage>
        <taxon>unclassified sequences</taxon>
        <taxon>metagenomes</taxon>
        <taxon>ecological metagenomes</taxon>
    </lineage>
</organism>
<proteinExistence type="predicted"/>
<accession>A0A382S188</accession>
<evidence type="ECO:0000313" key="1">
    <source>
        <dbReference type="EMBL" id="SVD03676.1"/>
    </source>
</evidence>
<gene>
    <name evidence="1" type="ORF">METZ01_LOCUS356530</name>
</gene>
<dbReference type="AlphaFoldDB" id="A0A382S188"/>
<protein>
    <submittedName>
        <fullName evidence="1">Uncharacterized protein</fullName>
    </submittedName>
</protein>